<sequence length="128" mass="13641">MPLLSKYLHTNEMCSAHGMLAVWQLYAESLSHGQSGVSVNAGLMMTCSFCVAFGPQGQLVYLTGSQIVVNNIACHLHTAPGSNGGSAAQSECEVESDVMVTDDHDSSTAGWMSLDGHRQMHLAMVRAQ</sequence>
<dbReference type="AlphaFoldDB" id="A0A9W8CR62"/>
<accession>A0A9W8CR62</accession>
<name>A0A9W8CR62_9FUNG</name>
<keyword evidence="2" id="KW-1185">Reference proteome</keyword>
<dbReference type="Proteomes" id="UP001149813">
    <property type="component" value="Unassembled WGS sequence"/>
</dbReference>
<reference evidence="1" key="1">
    <citation type="submission" date="2022-07" db="EMBL/GenBank/DDBJ databases">
        <title>Phylogenomic reconstructions and comparative analyses of Kickxellomycotina fungi.</title>
        <authorList>
            <person name="Reynolds N.K."/>
            <person name="Stajich J.E."/>
            <person name="Barry K."/>
            <person name="Grigoriev I.V."/>
            <person name="Crous P."/>
            <person name="Smith M.E."/>
        </authorList>
    </citation>
    <scope>NUCLEOTIDE SEQUENCE</scope>
    <source>
        <strain evidence="1">NBRC 32514</strain>
    </source>
</reference>
<organism evidence="1 2">
    <name type="scientific">Coemansia erecta</name>
    <dbReference type="NCBI Taxonomy" id="147472"/>
    <lineage>
        <taxon>Eukaryota</taxon>
        <taxon>Fungi</taxon>
        <taxon>Fungi incertae sedis</taxon>
        <taxon>Zoopagomycota</taxon>
        <taxon>Kickxellomycotina</taxon>
        <taxon>Kickxellomycetes</taxon>
        <taxon>Kickxellales</taxon>
        <taxon>Kickxellaceae</taxon>
        <taxon>Coemansia</taxon>
    </lineage>
</organism>
<evidence type="ECO:0000313" key="1">
    <source>
        <dbReference type="EMBL" id="KAJ1720808.1"/>
    </source>
</evidence>
<evidence type="ECO:0000313" key="2">
    <source>
        <dbReference type="Proteomes" id="UP001149813"/>
    </source>
</evidence>
<proteinExistence type="predicted"/>
<comment type="caution">
    <text evidence="1">The sequence shown here is derived from an EMBL/GenBank/DDBJ whole genome shotgun (WGS) entry which is preliminary data.</text>
</comment>
<dbReference type="EMBL" id="JANBOJ010000223">
    <property type="protein sequence ID" value="KAJ1720808.1"/>
    <property type="molecule type" value="Genomic_DNA"/>
</dbReference>
<protein>
    <submittedName>
        <fullName evidence="1">Uncharacterized protein</fullName>
    </submittedName>
</protein>
<gene>
    <name evidence="1" type="ORF">LPJ53_004596</name>
</gene>
<dbReference type="OrthoDB" id="3797628at2759"/>